<evidence type="ECO:0008006" key="3">
    <source>
        <dbReference type="Google" id="ProtNLM"/>
    </source>
</evidence>
<organism evidence="1 2">
    <name type="scientific">Chryseobacterium koreense CCUG 49689</name>
    <dbReference type="NCBI Taxonomy" id="1304281"/>
    <lineage>
        <taxon>Bacteria</taxon>
        <taxon>Pseudomonadati</taxon>
        <taxon>Bacteroidota</taxon>
        <taxon>Flavobacteriia</taxon>
        <taxon>Flavobacteriales</taxon>
        <taxon>Weeksellaceae</taxon>
        <taxon>Chryseobacterium group</taxon>
        <taxon>Chryseobacterium</taxon>
    </lineage>
</organism>
<gene>
    <name evidence="1" type="ORF">ACM44_07625</name>
</gene>
<dbReference type="OrthoDB" id="1005072at2"/>
<dbReference type="AlphaFoldDB" id="A0A0J7LQD5"/>
<dbReference type="RefSeq" id="WP_048499435.1">
    <property type="nucleotide sequence ID" value="NZ_LFNG01000009.1"/>
</dbReference>
<dbReference type="Pfam" id="PF11013">
    <property type="entry name" value="DUF2851"/>
    <property type="match status" value="1"/>
</dbReference>
<dbReference type="PATRIC" id="fig|1304281.5.peg.1631"/>
<comment type="caution">
    <text evidence="1">The sequence shown here is derived from an EMBL/GenBank/DDBJ whole genome shotgun (WGS) entry which is preliminary data.</text>
</comment>
<name>A0A0J7LQD5_9FLAO</name>
<keyword evidence="2" id="KW-1185">Reference proteome</keyword>
<dbReference type="InterPro" id="IPR021272">
    <property type="entry name" value="DUF2851"/>
</dbReference>
<dbReference type="STRING" id="1304281.ACM44_07625"/>
<proteinExistence type="predicted"/>
<sequence length="420" mass="49386">MNEKLIQYLWNFKIFKNFDFKDVEGNELQILNFGKWNFDSGPDFLLGKIKTKDLVLAGNIELHVKSSDWIFHQHSGNPEFENLILHAVFINDVEIAELKQKNIPTLELKEYIDESLLWKYESMLKENQFIACERIFVPEKIPFHFWEESLLKKLDEKSTEIEESLKLNQNNYEAVLFQNLAYAFGLKVNAPIFKQIAESLDFITVNKIRQNLTQLEALFFGMSGWLKNPEDEQMKVWKREFDFLSAKFNLPQITFNPKFSKLRPPNFPTIRLSQLASLYHLNQNLFSKLISAKKITQIYEIFENVKASEYWNNRFNFGKISPVEGEKALTKDFVDLVLINAILPVKYTYHKNFNENINDEILDFYRNISPEKNTVIEGWKSLKIPVESALESQALLFHHKNYCQRKDCLNCGIGLQLLKK</sequence>
<dbReference type="Proteomes" id="UP000035900">
    <property type="component" value="Unassembled WGS sequence"/>
</dbReference>
<accession>A0A0J7LQD5</accession>
<evidence type="ECO:0000313" key="1">
    <source>
        <dbReference type="EMBL" id="KMQ71270.1"/>
    </source>
</evidence>
<evidence type="ECO:0000313" key="2">
    <source>
        <dbReference type="Proteomes" id="UP000035900"/>
    </source>
</evidence>
<dbReference type="EMBL" id="LFNG01000009">
    <property type="protein sequence ID" value="KMQ71270.1"/>
    <property type="molecule type" value="Genomic_DNA"/>
</dbReference>
<protein>
    <recommendedName>
        <fullName evidence="3">DUF2851 domain-containing protein</fullName>
    </recommendedName>
</protein>
<reference evidence="1 2" key="1">
    <citation type="journal article" date="2004" name="Int. J. Syst. Evol. Microbiol.">
        <title>Kaistella koreensis gen. nov., sp. nov., a novel member of the Chryseobacterium-Bergeyella-Riemerella branch.</title>
        <authorList>
            <person name="Kim M.K."/>
            <person name="Im W.T."/>
            <person name="Shin Y.K."/>
            <person name="Lim J.H."/>
            <person name="Kim S.H."/>
            <person name="Lee B.C."/>
            <person name="Park M.Y."/>
            <person name="Lee K.Y."/>
            <person name="Lee S.T."/>
        </authorList>
    </citation>
    <scope>NUCLEOTIDE SEQUENCE [LARGE SCALE GENOMIC DNA]</scope>
    <source>
        <strain evidence="1 2">CCUG 49689</strain>
    </source>
</reference>